<feature type="transmembrane region" description="Helical" evidence="2">
    <location>
        <begin position="61"/>
        <end position="78"/>
    </location>
</feature>
<dbReference type="Proteomes" id="UP000185999">
    <property type="component" value="Unassembled WGS sequence"/>
</dbReference>
<keyword evidence="2" id="KW-0812">Transmembrane</keyword>
<dbReference type="EMBL" id="FTOE01000004">
    <property type="protein sequence ID" value="SIS74138.1"/>
    <property type="molecule type" value="Genomic_DNA"/>
</dbReference>
<gene>
    <name evidence="3" type="ORF">SAMN05421760_10492</name>
</gene>
<dbReference type="AlphaFoldDB" id="A0A1N7LJW7"/>
<evidence type="ECO:0000313" key="3">
    <source>
        <dbReference type="EMBL" id="SIS74138.1"/>
    </source>
</evidence>
<accession>A0A1N7LJW7</accession>
<organism evidence="3 4">
    <name type="scientific">Neptunomonas antarctica</name>
    <dbReference type="NCBI Taxonomy" id="619304"/>
    <lineage>
        <taxon>Bacteria</taxon>
        <taxon>Pseudomonadati</taxon>
        <taxon>Pseudomonadota</taxon>
        <taxon>Gammaproteobacteria</taxon>
        <taxon>Oceanospirillales</taxon>
        <taxon>Oceanospirillaceae</taxon>
        <taxon>Neptunomonas</taxon>
    </lineage>
</organism>
<keyword evidence="4" id="KW-1185">Reference proteome</keyword>
<name>A0A1N7LJW7_9GAMM</name>
<feature type="region of interest" description="Disordered" evidence="1">
    <location>
        <begin position="1"/>
        <end position="23"/>
    </location>
</feature>
<proteinExistence type="predicted"/>
<keyword evidence="2" id="KW-0472">Membrane</keyword>
<feature type="transmembrane region" description="Helical" evidence="2">
    <location>
        <begin position="37"/>
        <end position="55"/>
    </location>
</feature>
<evidence type="ECO:0000313" key="4">
    <source>
        <dbReference type="Proteomes" id="UP000185999"/>
    </source>
</evidence>
<evidence type="ECO:0000256" key="1">
    <source>
        <dbReference type="SAM" id="MobiDB-lite"/>
    </source>
</evidence>
<reference evidence="4" key="1">
    <citation type="submission" date="2017-01" db="EMBL/GenBank/DDBJ databases">
        <authorList>
            <person name="Varghese N."/>
            <person name="Submissions S."/>
        </authorList>
    </citation>
    <scope>NUCLEOTIDE SEQUENCE [LARGE SCALE GENOMIC DNA]</scope>
    <source>
        <strain evidence="4">DSM 22306</strain>
    </source>
</reference>
<protein>
    <submittedName>
        <fullName evidence="3">Uncharacterized protein</fullName>
    </submittedName>
</protein>
<sequence length="81" mass="9346">MVSRKPNPVRKREPMNYRAPSTSQVSIARHPSRGTPAILLLIVSILAYFLYQILHLDVREWQKTLLVMGYLVAVWTVITKL</sequence>
<evidence type="ECO:0000256" key="2">
    <source>
        <dbReference type="SAM" id="Phobius"/>
    </source>
</evidence>
<keyword evidence="2" id="KW-1133">Transmembrane helix</keyword>